<evidence type="ECO:0000313" key="2">
    <source>
        <dbReference type="Proteomes" id="UP000247409"/>
    </source>
</evidence>
<gene>
    <name evidence="1" type="ORF">BWQ96_05123</name>
</gene>
<sequence length="263" mass="30173">MNSNHTFFTSILKRLSALSDVPFELLTQQFWRDSPHFVPILQSLIDKRHSLGPHLSPETHKLGIRAACPEPSCGLADKKGIHNCYEEKGTIKFLCPHHGAYVVNLKSRDHVQRLGFNTPLRNLMRILICSQDTSRSWLMCTGSDYAGFYQEQLMWRLLETPAQAPLIIYAPQIVDWSGAKLSKSLYVQKGAYEYLRQAGLAYMLEVDTLLSKHGGIEALYDEVASWIAQPFRLFRSYSIEYMHAQLRARGMMFETKQSDLYHT</sequence>
<reference evidence="1 2" key="1">
    <citation type="journal article" date="2018" name="Mol. Biol. Evol.">
        <title>Analysis of the draft genome of the red seaweed Gracilariopsis chorda provides insights into genome size evolution in Rhodophyta.</title>
        <authorList>
            <person name="Lee J."/>
            <person name="Yang E.C."/>
            <person name="Graf L."/>
            <person name="Yang J.H."/>
            <person name="Qiu H."/>
            <person name="Zel Zion U."/>
            <person name="Chan C.X."/>
            <person name="Stephens T.G."/>
            <person name="Weber A.P.M."/>
            <person name="Boo G.H."/>
            <person name="Boo S.M."/>
            <person name="Kim K.M."/>
            <person name="Shin Y."/>
            <person name="Jung M."/>
            <person name="Lee S.J."/>
            <person name="Yim H.S."/>
            <person name="Lee J.H."/>
            <person name="Bhattacharya D."/>
            <person name="Yoon H.S."/>
        </authorList>
    </citation>
    <scope>NUCLEOTIDE SEQUENCE [LARGE SCALE GENOMIC DNA]</scope>
    <source>
        <strain evidence="1 2">SKKU-2015</strain>
        <tissue evidence="1">Whole body</tissue>
    </source>
</reference>
<dbReference type="Proteomes" id="UP000247409">
    <property type="component" value="Unassembled WGS sequence"/>
</dbReference>
<dbReference type="OrthoDB" id="2149705at2759"/>
<organism evidence="1 2">
    <name type="scientific">Gracilariopsis chorda</name>
    <dbReference type="NCBI Taxonomy" id="448386"/>
    <lineage>
        <taxon>Eukaryota</taxon>
        <taxon>Rhodophyta</taxon>
        <taxon>Florideophyceae</taxon>
        <taxon>Rhodymeniophycidae</taxon>
        <taxon>Gracilariales</taxon>
        <taxon>Gracilariaceae</taxon>
        <taxon>Gracilariopsis</taxon>
    </lineage>
</organism>
<comment type="caution">
    <text evidence="1">The sequence shown here is derived from an EMBL/GenBank/DDBJ whole genome shotgun (WGS) entry which is preliminary data.</text>
</comment>
<keyword evidence="2" id="KW-1185">Reference proteome</keyword>
<name>A0A2V3ISK4_9FLOR</name>
<protein>
    <submittedName>
        <fullName evidence="1">Uncharacterized protein</fullName>
    </submittedName>
</protein>
<dbReference type="AlphaFoldDB" id="A0A2V3ISK4"/>
<proteinExistence type="predicted"/>
<dbReference type="EMBL" id="NBIV01000070">
    <property type="protein sequence ID" value="PXF45084.1"/>
    <property type="molecule type" value="Genomic_DNA"/>
</dbReference>
<evidence type="ECO:0000313" key="1">
    <source>
        <dbReference type="EMBL" id="PXF45084.1"/>
    </source>
</evidence>
<accession>A0A2V3ISK4</accession>